<accession>A0A016WZL2</accession>
<dbReference type="Proteomes" id="UP000024635">
    <property type="component" value="Unassembled WGS sequence"/>
</dbReference>
<comment type="caution">
    <text evidence="2">The sequence shown here is derived from an EMBL/GenBank/DDBJ whole genome shotgun (WGS) entry which is preliminary data.</text>
</comment>
<protein>
    <submittedName>
        <fullName evidence="2">Uncharacterized protein</fullName>
    </submittedName>
</protein>
<sequence length="109" mass="11835">MPDATTAALSGDDVAEGAAGAAEEQQEVLTAAVGGAAEIASGRDERSTGFFHARTNLQLEVSATPRPRRVERREMKIGERHPRRSWIPHGRPKRFPHLPDSQQVQPGTT</sequence>
<keyword evidence="3" id="KW-1185">Reference proteome</keyword>
<name>A0A016WZL2_9BILA</name>
<evidence type="ECO:0000313" key="2">
    <source>
        <dbReference type="EMBL" id="EYC44463.1"/>
    </source>
</evidence>
<evidence type="ECO:0000313" key="3">
    <source>
        <dbReference type="Proteomes" id="UP000024635"/>
    </source>
</evidence>
<proteinExistence type="predicted"/>
<dbReference type="EMBL" id="JARK01000060">
    <property type="protein sequence ID" value="EYC44463.1"/>
    <property type="molecule type" value="Genomic_DNA"/>
</dbReference>
<dbReference type="AlphaFoldDB" id="A0A016WZL2"/>
<gene>
    <name evidence="2" type="primary">Acey_s0460.g1856</name>
    <name evidence="2" type="ORF">Y032_0460g1856</name>
</gene>
<feature type="region of interest" description="Disordered" evidence="1">
    <location>
        <begin position="1"/>
        <end position="23"/>
    </location>
</feature>
<feature type="region of interest" description="Disordered" evidence="1">
    <location>
        <begin position="62"/>
        <end position="109"/>
    </location>
</feature>
<feature type="compositionally biased region" description="Polar residues" evidence="1">
    <location>
        <begin position="100"/>
        <end position="109"/>
    </location>
</feature>
<organism evidence="2 3">
    <name type="scientific">Ancylostoma ceylanicum</name>
    <dbReference type="NCBI Taxonomy" id="53326"/>
    <lineage>
        <taxon>Eukaryota</taxon>
        <taxon>Metazoa</taxon>
        <taxon>Ecdysozoa</taxon>
        <taxon>Nematoda</taxon>
        <taxon>Chromadorea</taxon>
        <taxon>Rhabditida</taxon>
        <taxon>Rhabditina</taxon>
        <taxon>Rhabditomorpha</taxon>
        <taxon>Strongyloidea</taxon>
        <taxon>Ancylostomatidae</taxon>
        <taxon>Ancylostomatinae</taxon>
        <taxon>Ancylostoma</taxon>
    </lineage>
</organism>
<reference evidence="3" key="1">
    <citation type="journal article" date="2015" name="Nat. Genet.">
        <title>The genome and transcriptome of the zoonotic hookworm Ancylostoma ceylanicum identify infection-specific gene families.</title>
        <authorList>
            <person name="Schwarz E.M."/>
            <person name="Hu Y."/>
            <person name="Antoshechkin I."/>
            <person name="Miller M.M."/>
            <person name="Sternberg P.W."/>
            <person name="Aroian R.V."/>
        </authorList>
    </citation>
    <scope>NUCLEOTIDE SEQUENCE</scope>
    <source>
        <strain evidence="3">HY135</strain>
    </source>
</reference>
<feature type="compositionally biased region" description="Basic residues" evidence="1">
    <location>
        <begin position="81"/>
        <end position="96"/>
    </location>
</feature>
<feature type="compositionally biased region" description="Basic and acidic residues" evidence="1">
    <location>
        <begin position="71"/>
        <end position="80"/>
    </location>
</feature>
<evidence type="ECO:0000256" key="1">
    <source>
        <dbReference type="SAM" id="MobiDB-lite"/>
    </source>
</evidence>